<dbReference type="RefSeq" id="WP_153214351.1">
    <property type="nucleotide sequence ID" value="NZ_WIBF01000001.1"/>
</dbReference>
<dbReference type="SUPFAM" id="SSF46785">
    <property type="entry name" value="Winged helix' DNA-binding domain"/>
    <property type="match status" value="1"/>
</dbReference>
<keyword evidence="7" id="KW-1185">Reference proteome</keyword>
<feature type="domain" description="HTH lysR-type" evidence="5">
    <location>
        <begin position="8"/>
        <end position="65"/>
    </location>
</feature>
<protein>
    <submittedName>
        <fullName evidence="6">LysR family transcriptional regulator</fullName>
    </submittedName>
</protein>
<evidence type="ECO:0000313" key="7">
    <source>
        <dbReference type="Proteomes" id="UP000444174"/>
    </source>
</evidence>
<dbReference type="PROSITE" id="PS50931">
    <property type="entry name" value="HTH_LYSR"/>
    <property type="match status" value="1"/>
</dbReference>
<dbReference type="Gene3D" id="3.40.190.290">
    <property type="match status" value="1"/>
</dbReference>
<gene>
    <name evidence="6" type="ORF">GFB49_03320</name>
</gene>
<dbReference type="EMBL" id="WIBF01000001">
    <property type="protein sequence ID" value="MQQ07473.1"/>
    <property type="molecule type" value="Genomic_DNA"/>
</dbReference>
<dbReference type="InterPro" id="IPR005119">
    <property type="entry name" value="LysR_subst-bd"/>
</dbReference>
<dbReference type="AlphaFoldDB" id="A0A843YDS8"/>
<evidence type="ECO:0000256" key="3">
    <source>
        <dbReference type="ARBA" id="ARBA00023125"/>
    </source>
</evidence>
<accession>A0A843YDS8</accession>
<evidence type="ECO:0000256" key="4">
    <source>
        <dbReference type="ARBA" id="ARBA00023163"/>
    </source>
</evidence>
<dbReference type="Gene3D" id="1.10.10.10">
    <property type="entry name" value="Winged helix-like DNA-binding domain superfamily/Winged helix DNA-binding domain"/>
    <property type="match status" value="1"/>
</dbReference>
<dbReference type="InterPro" id="IPR036388">
    <property type="entry name" value="WH-like_DNA-bd_sf"/>
</dbReference>
<dbReference type="Pfam" id="PF00126">
    <property type="entry name" value="HTH_1"/>
    <property type="match status" value="1"/>
</dbReference>
<dbReference type="PANTHER" id="PTHR30537">
    <property type="entry name" value="HTH-TYPE TRANSCRIPTIONAL REGULATOR"/>
    <property type="match status" value="1"/>
</dbReference>
<evidence type="ECO:0000259" key="5">
    <source>
        <dbReference type="PROSITE" id="PS50931"/>
    </source>
</evidence>
<evidence type="ECO:0000313" key="6">
    <source>
        <dbReference type="EMBL" id="MQQ07473.1"/>
    </source>
</evidence>
<dbReference type="Pfam" id="PF03466">
    <property type="entry name" value="LysR_substrate"/>
    <property type="match status" value="1"/>
</dbReference>
<comment type="similarity">
    <text evidence="1">Belongs to the LysR transcriptional regulatory family.</text>
</comment>
<dbReference type="SUPFAM" id="SSF53850">
    <property type="entry name" value="Periplasmic binding protein-like II"/>
    <property type="match status" value="1"/>
</dbReference>
<sequence>MSFKNKIQNWDDLRLFLAVAQEGGLVGAAATSGSSSPTLSRRMRHLEDTLDVQLFDRTSTGYDLTSHGRELLSRVLEMDGQSKSIQTWLSQLDHRPVVRVTAGFWTSVFLARHLRDISTGSTGPRIELLTGANFLNLSRREADIAVRNKVPDNQGITKKRIGRVSFAIYGSIEYCASHPDAFADHRYARCDWVVPSVAGGTGTSSFWLRQQIGGTAALICDSPQAVMEAAAAGVGLCVLPVFIGSSEPRLQQCSPPIESIEHTQWLVKHQDDGNLTHVRKVFRKIDSLFERHRESFH</sequence>
<dbReference type="GO" id="GO:0043565">
    <property type="term" value="F:sequence-specific DNA binding"/>
    <property type="evidence" value="ECO:0007669"/>
    <property type="project" value="TreeGrafter"/>
</dbReference>
<dbReference type="PANTHER" id="PTHR30537:SF3">
    <property type="entry name" value="TRANSCRIPTIONAL REGULATORY PROTEIN"/>
    <property type="match status" value="1"/>
</dbReference>
<keyword evidence="4" id="KW-0804">Transcription</keyword>
<dbReference type="GO" id="GO:0006351">
    <property type="term" value="P:DNA-templated transcription"/>
    <property type="evidence" value="ECO:0007669"/>
    <property type="project" value="TreeGrafter"/>
</dbReference>
<keyword evidence="2" id="KW-0805">Transcription regulation</keyword>
<dbReference type="InterPro" id="IPR000847">
    <property type="entry name" value="LysR_HTH_N"/>
</dbReference>
<name>A0A843YDS8_9RHOB</name>
<dbReference type="InterPro" id="IPR058163">
    <property type="entry name" value="LysR-type_TF_proteobact-type"/>
</dbReference>
<evidence type="ECO:0000256" key="2">
    <source>
        <dbReference type="ARBA" id="ARBA00023015"/>
    </source>
</evidence>
<organism evidence="6 7">
    <name type="scientific">Tritonibacter litoralis</name>
    <dbReference type="NCBI Taxonomy" id="2662264"/>
    <lineage>
        <taxon>Bacteria</taxon>
        <taxon>Pseudomonadati</taxon>
        <taxon>Pseudomonadota</taxon>
        <taxon>Alphaproteobacteria</taxon>
        <taxon>Rhodobacterales</taxon>
        <taxon>Paracoccaceae</taxon>
        <taxon>Tritonibacter</taxon>
    </lineage>
</organism>
<evidence type="ECO:0000256" key="1">
    <source>
        <dbReference type="ARBA" id="ARBA00009437"/>
    </source>
</evidence>
<dbReference type="InterPro" id="IPR036390">
    <property type="entry name" value="WH_DNA-bd_sf"/>
</dbReference>
<dbReference type="Proteomes" id="UP000444174">
    <property type="component" value="Unassembled WGS sequence"/>
</dbReference>
<comment type="caution">
    <text evidence="6">The sequence shown here is derived from an EMBL/GenBank/DDBJ whole genome shotgun (WGS) entry which is preliminary data.</text>
</comment>
<dbReference type="GO" id="GO:0003700">
    <property type="term" value="F:DNA-binding transcription factor activity"/>
    <property type="evidence" value="ECO:0007669"/>
    <property type="project" value="InterPro"/>
</dbReference>
<reference evidence="6 7" key="1">
    <citation type="submission" date="2019-10" db="EMBL/GenBank/DDBJ databases">
        <title>Epibacterium sp. nov., isolated from seawater.</title>
        <authorList>
            <person name="Zhang X."/>
            <person name="Li N."/>
        </authorList>
    </citation>
    <scope>NUCLEOTIDE SEQUENCE [LARGE SCALE GENOMIC DNA]</scope>
    <source>
        <strain evidence="6 7">SM1979</strain>
    </source>
</reference>
<proteinExistence type="inferred from homology"/>
<keyword evidence="3" id="KW-0238">DNA-binding</keyword>